<gene>
    <name evidence="3" type="ORF">BROSI_B0032</name>
</gene>
<dbReference type="RefSeq" id="WP_052566013.1">
    <property type="nucleotide sequence ID" value="NZ_BAFN01000002.1"/>
</dbReference>
<evidence type="ECO:0000256" key="1">
    <source>
        <dbReference type="SAM" id="Coils"/>
    </source>
</evidence>
<keyword evidence="1" id="KW-0175">Coiled coil</keyword>
<evidence type="ECO:0000313" key="3">
    <source>
        <dbReference type="EMBL" id="GAN35394.1"/>
    </source>
</evidence>
<proteinExistence type="predicted"/>
<keyword evidence="3" id="KW-0723">Serine/threonine-protein kinase</keyword>
<protein>
    <submittedName>
        <fullName evidence="3">Serine/threonine protein kinase</fullName>
    </submittedName>
</protein>
<accession>A0ABQ0K2V1</accession>
<dbReference type="Pfam" id="PF07396">
    <property type="entry name" value="Porin_O_P"/>
    <property type="match status" value="1"/>
</dbReference>
<organism evidence="3 4">
    <name type="scientific">Candidatus Brocadia sinica JPN1</name>
    <dbReference type="NCBI Taxonomy" id="1197129"/>
    <lineage>
        <taxon>Bacteria</taxon>
        <taxon>Pseudomonadati</taxon>
        <taxon>Planctomycetota</taxon>
        <taxon>Candidatus Brocadiia</taxon>
        <taxon>Candidatus Brocadiales</taxon>
        <taxon>Candidatus Brocadiaceae</taxon>
        <taxon>Candidatus Brocadia</taxon>
    </lineage>
</organism>
<feature type="chain" id="PRO_5045746702" evidence="2">
    <location>
        <begin position="31"/>
        <end position="484"/>
    </location>
</feature>
<name>A0ABQ0K2V1_9BACT</name>
<dbReference type="GO" id="GO:0004674">
    <property type="term" value="F:protein serine/threonine kinase activity"/>
    <property type="evidence" value="ECO:0007669"/>
    <property type="project" value="UniProtKB-KW"/>
</dbReference>
<feature type="coiled-coil region" evidence="1">
    <location>
        <begin position="44"/>
        <end position="78"/>
    </location>
</feature>
<comment type="caution">
    <text evidence="3">The sequence shown here is derived from an EMBL/GenBank/DDBJ whole genome shotgun (WGS) entry which is preliminary data.</text>
</comment>
<keyword evidence="3" id="KW-0418">Kinase</keyword>
<keyword evidence="4" id="KW-1185">Reference proteome</keyword>
<reference evidence="4" key="1">
    <citation type="journal article" date="2015" name="Genome Announc.">
        <title>Draft Genome Sequence of an Anaerobic Ammonium-Oxidizing Bacterium, "Candidatus Brocadia sinica".</title>
        <authorList>
            <person name="Oshiki M."/>
            <person name="Shinyako-Hata K."/>
            <person name="Satoh H."/>
            <person name="Okabe S."/>
        </authorList>
    </citation>
    <scope>NUCLEOTIDE SEQUENCE [LARGE SCALE GENOMIC DNA]</scope>
    <source>
        <strain evidence="4">JPN1</strain>
    </source>
</reference>
<evidence type="ECO:0000313" key="4">
    <source>
        <dbReference type="Proteomes" id="UP000032309"/>
    </source>
</evidence>
<dbReference type="EMBL" id="BAFN01000002">
    <property type="protein sequence ID" value="GAN35394.1"/>
    <property type="molecule type" value="Genomic_DNA"/>
</dbReference>
<sequence length="484" mass="55545">MKSKWCKYVLFSTMVLCSAYVGGMLNSVFAQETVQPEEVSGSEMEDLKWQLKQMEELMQKQQEQIQVLRSRIETLSAEPAPITKAEIQHEIKDFLATNNRIESAPVAKEEVKKAVEDYLATDEARKKMGLGLPAMATLYTPDEEKLSIGFKSADDNYSLGIGFRMQFRYTFKDNDGDFGKRDTNNMDVRRARLCFGGNIYSKMTHYYIELDGDSFDVGVRDFYVYWTPMNELNAKLGYFKVPFNQQRMTTSAKLLLQDRSIASEQFDQDRDYGFDIYGKPFDGHLEYHAAMFQGAGEDDDDRGTEDNLDNELMYVFNVRYNPFGKYDAVDESDLKFTETFKASVAASVVVNPKTKDEKLVDSDGILGVVELSMKYRGISWHNEIFARSDDPESGGETVDSNGFFSQAGYFVIPKRLEIAARYSMLDADEDINDNIAREYTGGINYYFRGHRSKIQADYGHFETEMGDNQDKNENRVRLQYQIIF</sequence>
<evidence type="ECO:0000256" key="2">
    <source>
        <dbReference type="SAM" id="SignalP"/>
    </source>
</evidence>
<dbReference type="Gene3D" id="2.40.160.10">
    <property type="entry name" value="Porin"/>
    <property type="match status" value="1"/>
</dbReference>
<dbReference type="InterPro" id="IPR010870">
    <property type="entry name" value="Porin_O/P"/>
</dbReference>
<keyword evidence="3" id="KW-0808">Transferase</keyword>
<feature type="signal peptide" evidence="2">
    <location>
        <begin position="1"/>
        <end position="30"/>
    </location>
</feature>
<dbReference type="Proteomes" id="UP000032309">
    <property type="component" value="Unassembled WGS sequence"/>
</dbReference>
<dbReference type="InterPro" id="IPR023614">
    <property type="entry name" value="Porin_dom_sf"/>
</dbReference>
<dbReference type="SUPFAM" id="SSF56935">
    <property type="entry name" value="Porins"/>
    <property type="match status" value="1"/>
</dbReference>
<keyword evidence="2" id="KW-0732">Signal</keyword>